<keyword evidence="5" id="KW-1185">Reference proteome</keyword>
<name>A0AAV4HRT4_9GAST</name>
<feature type="region of interest" description="Disordered" evidence="3">
    <location>
        <begin position="14"/>
        <end position="41"/>
    </location>
</feature>
<evidence type="ECO:0000313" key="4">
    <source>
        <dbReference type="EMBL" id="GFS00899.1"/>
    </source>
</evidence>
<dbReference type="InterPro" id="IPR011989">
    <property type="entry name" value="ARM-like"/>
</dbReference>
<evidence type="ECO:0000256" key="3">
    <source>
        <dbReference type="SAM" id="MobiDB-lite"/>
    </source>
</evidence>
<dbReference type="EMBL" id="BMAT01012868">
    <property type="protein sequence ID" value="GFS00899.1"/>
    <property type="molecule type" value="Genomic_DNA"/>
</dbReference>
<gene>
    <name evidence="4" type="ORF">ElyMa_006410200</name>
</gene>
<feature type="non-terminal residue" evidence="4">
    <location>
        <position position="123"/>
    </location>
</feature>
<keyword evidence="1" id="KW-0677">Repeat</keyword>
<evidence type="ECO:0000256" key="2">
    <source>
        <dbReference type="ARBA" id="ARBA00022786"/>
    </source>
</evidence>
<dbReference type="SUPFAM" id="SSF48371">
    <property type="entry name" value="ARM repeat"/>
    <property type="match status" value="1"/>
</dbReference>
<dbReference type="GO" id="GO:0010265">
    <property type="term" value="P:SCF complex assembly"/>
    <property type="evidence" value="ECO:0007669"/>
    <property type="project" value="InterPro"/>
</dbReference>
<protein>
    <submittedName>
        <fullName evidence="4">Cullin-associated and neddylation-dissociated 1</fullName>
    </submittedName>
</protein>
<reference evidence="4 5" key="1">
    <citation type="journal article" date="2021" name="Elife">
        <title>Chloroplast acquisition without the gene transfer in kleptoplastic sea slugs, Plakobranchus ocellatus.</title>
        <authorList>
            <person name="Maeda T."/>
            <person name="Takahashi S."/>
            <person name="Yoshida T."/>
            <person name="Shimamura S."/>
            <person name="Takaki Y."/>
            <person name="Nagai Y."/>
            <person name="Toyoda A."/>
            <person name="Suzuki Y."/>
            <person name="Arimoto A."/>
            <person name="Ishii H."/>
            <person name="Satoh N."/>
            <person name="Nishiyama T."/>
            <person name="Hasebe M."/>
            <person name="Maruyama T."/>
            <person name="Minagawa J."/>
            <person name="Obokata J."/>
            <person name="Shigenobu S."/>
        </authorList>
    </citation>
    <scope>NUCLEOTIDE SEQUENCE [LARGE SCALE GENOMIC DNA]</scope>
</reference>
<accession>A0AAV4HRT4</accession>
<proteinExistence type="predicted"/>
<dbReference type="Proteomes" id="UP000762676">
    <property type="component" value="Unassembled WGS sequence"/>
</dbReference>
<organism evidence="4 5">
    <name type="scientific">Elysia marginata</name>
    <dbReference type="NCBI Taxonomy" id="1093978"/>
    <lineage>
        <taxon>Eukaryota</taxon>
        <taxon>Metazoa</taxon>
        <taxon>Spiralia</taxon>
        <taxon>Lophotrochozoa</taxon>
        <taxon>Mollusca</taxon>
        <taxon>Gastropoda</taxon>
        <taxon>Heterobranchia</taxon>
        <taxon>Euthyneura</taxon>
        <taxon>Panpulmonata</taxon>
        <taxon>Sacoglossa</taxon>
        <taxon>Placobranchoidea</taxon>
        <taxon>Plakobranchidae</taxon>
        <taxon>Elysia</taxon>
    </lineage>
</organism>
<keyword evidence="2" id="KW-0833">Ubl conjugation pathway</keyword>
<evidence type="ECO:0000256" key="1">
    <source>
        <dbReference type="ARBA" id="ARBA00022737"/>
    </source>
</evidence>
<sequence length="123" mass="13959">MDLTVGLNQLEHSQRRLSKKLKTSEKRGKRLRKSENGDDCNSKSSFDYKPYVKSLYSCTVKRLKAADIDQEVKERAIACMGQIIANLGDSLQAELKECLPIFLERLKNEITRLTTVKALTLIA</sequence>
<dbReference type="AlphaFoldDB" id="A0AAV4HRT4"/>
<dbReference type="Gene3D" id="1.25.10.10">
    <property type="entry name" value="Leucine-rich Repeat Variant"/>
    <property type="match status" value="1"/>
</dbReference>
<dbReference type="InterPro" id="IPR016024">
    <property type="entry name" value="ARM-type_fold"/>
</dbReference>
<dbReference type="Pfam" id="PF25782">
    <property type="entry name" value="TPR_CAND1"/>
    <property type="match status" value="1"/>
</dbReference>
<feature type="compositionally biased region" description="Basic residues" evidence="3">
    <location>
        <begin position="15"/>
        <end position="32"/>
    </location>
</feature>
<dbReference type="PANTHER" id="PTHR12696">
    <property type="entry name" value="TIP120"/>
    <property type="match status" value="1"/>
</dbReference>
<dbReference type="InterPro" id="IPR039852">
    <property type="entry name" value="CAND1/CAND2"/>
</dbReference>
<evidence type="ECO:0000313" key="5">
    <source>
        <dbReference type="Proteomes" id="UP000762676"/>
    </source>
</evidence>
<comment type="caution">
    <text evidence="4">The sequence shown here is derived from an EMBL/GenBank/DDBJ whole genome shotgun (WGS) entry which is preliminary data.</text>
</comment>